<organism evidence="6 7">
    <name type="scientific">Thraustotheca clavata</name>
    <dbReference type="NCBI Taxonomy" id="74557"/>
    <lineage>
        <taxon>Eukaryota</taxon>
        <taxon>Sar</taxon>
        <taxon>Stramenopiles</taxon>
        <taxon>Oomycota</taxon>
        <taxon>Saprolegniomycetes</taxon>
        <taxon>Saprolegniales</taxon>
        <taxon>Achlyaceae</taxon>
        <taxon>Thraustotheca</taxon>
    </lineage>
</organism>
<feature type="region of interest" description="Disordered" evidence="4">
    <location>
        <begin position="591"/>
        <end position="706"/>
    </location>
</feature>
<dbReference type="InterPro" id="IPR011992">
    <property type="entry name" value="EF-hand-dom_pair"/>
</dbReference>
<feature type="compositionally biased region" description="Acidic residues" evidence="4">
    <location>
        <begin position="667"/>
        <end position="686"/>
    </location>
</feature>
<keyword evidence="3" id="KW-0106">Calcium</keyword>
<dbReference type="Gene3D" id="1.10.238.10">
    <property type="entry name" value="EF-hand"/>
    <property type="match status" value="3"/>
</dbReference>
<dbReference type="PANTHER" id="PTHR34524">
    <property type="entry name" value="CALCYPHOSIN"/>
    <property type="match status" value="1"/>
</dbReference>
<dbReference type="PROSITE" id="PS50222">
    <property type="entry name" value="EF_HAND_2"/>
    <property type="match status" value="2"/>
</dbReference>
<dbReference type="InterPro" id="IPR002048">
    <property type="entry name" value="EF_hand_dom"/>
</dbReference>
<feature type="compositionally biased region" description="Polar residues" evidence="4">
    <location>
        <begin position="612"/>
        <end position="631"/>
    </location>
</feature>
<dbReference type="SUPFAM" id="SSF47473">
    <property type="entry name" value="EF-hand"/>
    <property type="match status" value="2"/>
</dbReference>
<sequence length="748" mass="85883">MSNLIVGVKMRNKLKDKPQGTTVVELLAMKLRLKLEQLIPIENERLEKAFYLFTTGDVIVPQAFHMLLIKFRVCANRQQSYALFNWFDIDSTGKLDRNKFKRGVFGTVPNNPKPPKTPMSPIRPSSHRSLEPQIVKKAAPVTDRLAHKPMILHHHPARAQHEVKIGDNIPFEEIIKRIRDKIDQRTSKASDRFRQAFKIFTKASGITLNEFHEGMLLLGFRLSPEQNKLLFDTFDTNKSGDLDLNEFVKGISLDDYSIKYLNAHIERQRKEETRRKRYAAAVHSVEASWSIEDMERKLREKIEQHTSKSSDCFRQALQIFKKTNGIKPQEFHNALADMGLNLPRECTTKLFQKYDIDGSGDIDLSEFVRGVLPADYTQGTWVAEADEMARQEARRKQLQPDSYYNRVNIDHWSLDMIENKLREKITQKTSKSSDTFRQVYRVFGKSNGITFEDFQRSILVLGFRLNHAQARGLFDRYDSDHSNTIELAEFCKRVLPPDYTGDGDNWGMTDEERKQKRIDAIAYVAATKNGTIRLATRPTSAPPARPPNNASRPLSPPRKPCRPQTSQNNPVNIWREGDNDTSLICKLQVQHHPPMSPMKRASSVASVRPLSARTTGQAIRPTSEQRPSSATIARPTVEVPQKKVKRDDHGPVRRKLNTPSATKENRDEDEYEEEEEEEITDEEDEKDTIKSLRHTSVSRSHSVGTSQNVNVHRRRQNGLLSAKFSPRNYSHGFKRIILQMAKDKLVSQ</sequence>
<feature type="domain" description="EF-hand" evidence="5">
    <location>
        <begin position="342"/>
        <end position="377"/>
    </location>
</feature>
<dbReference type="Pfam" id="PF13202">
    <property type="entry name" value="EF-hand_5"/>
    <property type="match status" value="1"/>
</dbReference>
<dbReference type="CDD" id="cd00051">
    <property type="entry name" value="EFh"/>
    <property type="match status" value="2"/>
</dbReference>
<evidence type="ECO:0000259" key="5">
    <source>
        <dbReference type="PROSITE" id="PS50222"/>
    </source>
</evidence>
<evidence type="ECO:0000256" key="3">
    <source>
        <dbReference type="ARBA" id="ARBA00022837"/>
    </source>
</evidence>
<evidence type="ECO:0000256" key="1">
    <source>
        <dbReference type="ARBA" id="ARBA00022723"/>
    </source>
</evidence>
<evidence type="ECO:0000313" key="6">
    <source>
        <dbReference type="EMBL" id="OQR99644.1"/>
    </source>
</evidence>
<dbReference type="InterPro" id="IPR051581">
    <property type="entry name" value="Ca-bind"/>
</dbReference>
<comment type="caution">
    <text evidence="6">The sequence shown here is derived from an EMBL/GenBank/DDBJ whole genome shotgun (WGS) entry which is preliminary data.</text>
</comment>
<feature type="region of interest" description="Disordered" evidence="4">
    <location>
        <begin position="103"/>
        <end position="130"/>
    </location>
</feature>
<evidence type="ECO:0000313" key="7">
    <source>
        <dbReference type="Proteomes" id="UP000243217"/>
    </source>
</evidence>
<keyword evidence="2" id="KW-0677">Repeat</keyword>
<dbReference type="AlphaFoldDB" id="A0A1V9ZNT5"/>
<gene>
    <name evidence="6" type="ORF">THRCLA_06433</name>
</gene>
<evidence type="ECO:0000256" key="4">
    <source>
        <dbReference type="SAM" id="MobiDB-lite"/>
    </source>
</evidence>
<dbReference type="PROSITE" id="PS00018">
    <property type="entry name" value="EF_HAND_1"/>
    <property type="match status" value="3"/>
</dbReference>
<feature type="region of interest" description="Disordered" evidence="4">
    <location>
        <begin position="532"/>
        <end position="577"/>
    </location>
</feature>
<dbReference type="InterPro" id="IPR018247">
    <property type="entry name" value="EF_Hand_1_Ca_BS"/>
</dbReference>
<keyword evidence="1" id="KW-0479">Metal-binding</keyword>
<dbReference type="Pfam" id="PF13833">
    <property type="entry name" value="EF-hand_8"/>
    <property type="match status" value="2"/>
</dbReference>
<feature type="domain" description="EF-hand" evidence="5">
    <location>
        <begin position="222"/>
        <end position="257"/>
    </location>
</feature>
<dbReference type="PANTHER" id="PTHR34524:SF6">
    <property type="entry name" value="CALCYPHOSINE LIKE"/>
    <property type="match status" value="1"/>
</dbReference>
<dbReference type="SMART" id="SM00054">
    <property type="entry name" value="EFh"/>
    <property type="match status" value="4"/>
</dbReference>
<dbReference type="Proteomes" id="UP000243217">
    <property type="component" value="Unassembled WGS sequence"/>
</dbReference>
<accession>A0A1V9ZNT5</accession>
<evidence type="ECO:0000256" key="2">
    <source>
        <dbReference type="ARBA" id="ARBA00022737"/>
    </source>
</evidence>
<feature type="compositionally biased region" description="Polar residues" evidence="4">
    <location>
        <begin position="694"/>
        <end position="706"/>
    </location>
</feature>
<keyword evidence="7" id="KW-1185">Reference proteome</keyword>
<dbReference type="EMBL" id="JNBS01001793">
    <property type="protein sequence ID" value="OQR99644.1"/>
    <property type="molecule type" value="Genomic_DNA"/>
</dbReference>
<reference evidence="6 7" key="1">
    <citation type="journal article" date="2014" name="Genome Biol. Evol.">
        <title>The secreted proteins of Achlya hypogyna and Thraustotheca clavata identify the ancestral oomycete secretome and reveal gene acquisitions by horizontal gene transfer.</title>
        <authorList>
            <person name="Misner I."/>
            <person name="Blouin N."/>
            <person name="Leonard G."/>
            <person name="Richards T.A."/>
            <person name="Lane C.E."/>
        </authorList>
    </citation>
    <scope>NUCLEOTIDE SEQUENCE [LARGE SCALE GENOMIC DNA]</scope>
    <source>
        <strain evidence="6 7">ATCC 34112</strain>
    </source>
</reference>
<dbReference type="STRING" id="74557.A0A1V9ZNT5"/>
<protein>
    <recommendedName>
        <fullName evidence="5">EF-hand domain-containing protein</fullName>
    </recommendedName>
</protein>
<proteinExistence type="predicted"/>
<dbReference type="OrthoDB" id="26525at2759"/>
<dbReference type="GO" id="GO:0005509">
    <property type="term" value="F:calcium ion binding"/>
    <property type="evidence" value="ECO:0007669"/>
    <property type="project" value="InterPro"/>
</dbReference>
<name>A0A1V9ZNT5_9STRA</name>